<dbReference type="Gene3D" id="3.50.30.40">
    <property type="entry name" value="Ribonuclease E inhibitor RraA/RraA-like"/>
    <property type="match status" value="1"/>
</dbReference>
<evidence type="ECO:0000256" key="3">
    <source>
        <dbReference type="ARBA" id="ARBA00029596"/>
    </source>
</evidence>
<keyword evidence="6" id="KW-1185">Reference proteome</keyword>
<evidence type="ECO:0000256" key="4">
    <source>
        <dbReference type="ARBA" id="ARBA00030169"/>
    </source>
</evidence>
<evidence type="ECO:0000313" key="6">
    <source>
        <dbReference type="Proteomes" id="UP000235659"/>
    </source>
</evidence>
<dbReference type="InterPro" id="IPR036704">
    <property type="entry name" value="RraA/RraA-like_sf"/>
</dbReference>
<proteinExistence type="predicted"/>
<organism evidence="5 6">
    <name type="scientific">Paraburkholderia rhynchosiae</name>
    <dbReference type="NCBI Taxonomy" id="487049"/>
    <lineage>
        <taxon>Bacteria</taxon>
        <taxon>Pseudomonadati</taxon>
        <taxon>Pseudomonadota</taxon>
        <taxon>Betaproteobacteria</taxon>
        <taxon>Burkholderiales</taxon>
        <taxon>Burkholderiaceae</taxon>
        <taxon>Paraburkholderia</taxon>
    </lineage>
</organism>
<dbReference type="PANTHER" id="PTHR33254">
    <property type="entry name" value="4-HYDROXY-4-METHYL-2-OXOGLUTARATE ALDOLASE 3-RELATED"/>
    <property type="match status" value="1"/>
</dbReference>
<gene>
    <name evidence="5" type="ORF">C0Z16_24915</name>
</gene>
<evidence type="ECO:0000313" key="5">
    <source>
        <dbReference type="EMBL" id="PMS27531.1"/>
    </source>
</evidence>
<comment type="cofactor">
    <cofactor evidence="1">
        <name>a divalent metal cation</name>
        <dbReference type="ChEBI" id="CHEBI:60240"/>
    </cofactor>
</comment>
<protein>
    <recommendedName>
        <fullName evidence="2">Putative 4-hydroxy-4-methyl-2-oxoglutarate aldolase</fullName>
    </recommendedName>
    <alternativeName>
        <fullName evidence="3">Regulator of ribonuclease activity homolog</fullName>
    </alternativeName>
    <alternativeName>
        <fullName evidence="4">RraA-like protein</fullName>
    </alternativeName>
</protein>
<evidence type="ECO:0000256" key="2">
    <source>
        <dbReference type="ARBA" id="ARBA00016549"/>
    </source>
</evidence>
<dbReference type="SUPFAM" id="SSF89562">
    <property type="entry name" value="RraA-like"/>
    <property type="match status" value="1"/>
</dbReference>
<dbReference type="CDD" id="cd16841">
    <property type="entry name" value="RraA_family"/>
    <property type="match status" value="1"/>
</dbReference>
<dbReference type="PANTHER" id="PTHR33254:SF4">
    <property type="entry name" value="4-HYDROXY-4-METHYL-2-OXOGLUTARATE ALDOLASE 3-RELATED"/>
    <property type="match status" value="1"/>
</dbReference>
<dbReference type="Pfam" id="PF03737">
    <property type="entry name" value="RraA-like"/>
    <property type="match status" value="1"/>
</dbReference>
<dbReference type="RefSeq" id="WP_102634759.1">
    <property type="nucleotide sequence ID" value="NZ_CADIJZ010000022.1"/>
</dbReference>
<dbReference type="EMBL" id="PNXY01000020">
    <property type="protein sequence ID" value="PMS27531.1"/>
    <property type="molecule type" value="Genomic_DNA"/>
</dbReference>
<dbReference type="Proteomes" id="UP000235659">
    <property type="component" value="Unassembled WGS sequence"/>
</dbReference>
<sequence>MSETPQDQNVARAAKLETATLSDALDRLGLNGQCSRIKARDSSFSMAGRAFTILYGPAASPAGTVGDFIDDVPPGSVIVLDNGGRTDATVWGDILTEIAHRRGIAGTVIDGINRDVHLCLSLGYPVFSKDNWMRTGKDRVQVEATNIPVNIGDVRIAPGDLLRGDADGVVSIPKEHEERVLAAAEEIDAAERAIRAAVASGMRLDEARKQFKYHQLQTRNIEGAA</sequence>
<reference evidence="5 6" key="1">
    <citation type="submission" date="2018-01" db="EMBL/GenBank/DDBJ databases">
        <title>Whole genome analyses suggest that Burkholderia sensu lato contains two further novel genera in the rhizoxinica-symbiotica group Mycetohabitans gen. nov., and Trinickia gen. nov.: implications for the evolution of diazotrophy and nodulation in the Burkholderiaceae.</title>
        <authorList>
            <person name="Estrada-de los Santos P."/>
            <person name="Palmer M."/>
            <person name="Chavez-Ramirez B."/>
            <person name="Beukes C."/>
            <person name="Steenkamp E.T."/>
            <person name="Hirsch A.M."/>
            <person name="Manyaka P."/>
            <person name="Maluk M."/>
            <person name="Lafos M."/>
            <person name="Crook M."/>
            <person name="Gross E."/>
            <person name="Simon M.F."/>
            <person name="Bueno dos Reis Junior F."/>
            <person name="Poole P.S."/>
            <person name="Venter S.N."/>
            <person name="James E.K."/>
        </authorList>
    </citation>
    <scope>NUCLEOTIDE SEQUENCE [LARGE SCALE GENOMIC DNA]</scope>
    <source>
        <strain evidence="5 6">WSM 3937</strain>
    </source>
</reference>
<evidence type="ECO:0000256" key="1">
    <source>
        <dbReference type="ARBA" id="ARBA00001968"/>
    </source>
</evidence>
<comment type="caution">
    <text evidence="5">The sequence shown here is derived from an EMBL/GenBank/DDBJ whole genome shotgun (WGS) entry which is preliminary data.</text>
</comment>
<dbReference type="InterPro" id="IPR005493">
    <property type="entry name" value="RraA/RraA-like"/>
</dbReference>
<name>A0ABX4UZK3_9BURK</name>
<accession>A0ABX4UZK3</accession>